<dbReference type="EMBL" id="CAJOBQ010001614">
    <property type="protein sequence ID" value="CAF4501877.1"/>
    <property type="molecule type" value="Genomic_DNA"/>
</dbReference>
<dbReference type="Proteomes" id="UP000663862">
    <property type="component" value="Unassembled WGS sequence"/>
</dbReference>
<dbReference type="InterPro" id="IPR003165">
    <property type="entry name" value="Piwi"/>
</dbReference>
<dbReference type="Gene3D" id="2.170.260.10">
    <property type="entry name" value="paz domain"/>
    <property type="match status" value="1"/>
</dbReference>
<proteinExistence type="predicted"/>
<dbReference type="InterPro" id="IPR036085">
    <property type="entry name" value="PAZ_dom_sf"/>
</dbReference>
<dbReference type="Proteomes" id="UP000663851">
    <property type="component" value="Unassembled WGS sequence"/>
</dbReference>
<organism evidence="4 6">
    <name type="scientific">Rotaria socialis</name>
    <dbReference type="NCBI Taxonomy" id="392032"/>
    <lineage>
        <taxon>Eukaryota</taxon>
        <taxon>Metazoa</taxon>
        <taxon>Spiralia</taxon>
        <taxon>Gnathifera</taxon>
        <taxon>Rotifera</taxon>
        <taxon>Eurotatoria</taxon>
        <taxon>Bdelloidea</taxon>
        <taxon>Philodinida</taxon>
        <taxon>Philodinidae</taxon>
        <taxon>Rotaria</taxon>
    </lineage>
</organism>
<feature type="compositionally biased region" description="Low complexity" evidence="1">
    <location>
        <begin position="17"/>
        <end position="29"/>
    </location>
</feature>
<evidence type="ECO:0000313" key="6">
    <source>
        <dbReference type="Proteomes" id="UP000663851"/>
    </source>
</evidence>
<feature type="region of interest" description="Disordered" evidence="1">
    <location>
        <begin position="1"/>
        <end position="46"/>
    </location>
</feature>
<dbReference type="EMBL" id="CAJOBO010001649">
    <property type="protein sequence ID" value="CAF4398229.1"/>
    <property type="molecule type" value="Genomic_DNA"/>
</dbReference>
<feature type="domain" description="Piwi" evidence="3">
    <location>
        <begin position="498"/>
        <end position="809"/>
    </location>
</feature>
<evidence type="ECO:0000313" key="5">
    <source>
        <dbReference type="EMBL" id="CAF4501877.1"/>
    </source>
</evidence>
<comment type="caution">
    <text evidence="4">The sequence shown here is derived from an EMBL/GenBank/DDBJ whole genome shotgun (WGS) entry which is preliminary data.</text>
</comment>
<dbReference type="AlphaFoldDB" id="A0A820P8T9"/>
<sequence length="1030" mass="118764">MCDKNDKINKSSKIQQTNTRATSTLATTNEQSTIPKPSQTSGIESRQIGGDTDDVICTNHFPCSFADNLTFYQYDVIIEEYHEKQGKYVNITSREKRRRFVSDILLAKIIHPTAVCWYDEGFCMYSTTNFEDQLPLMHENEEHGYRRRLTINSLCATSGTDELNQFSTRVIETLIKQVLKEQFKAIDSIFYPWDGEIDQDGPHDLLTGFRLAMCRTESGPTLNVDTTITRFYPHLDLLPFIWERLLLKNKSSFQGWLSDEQYNIISLHLKDVEITTAQSEHEKKYILTGDFSNDLPAKIHIRDEENLLSYYKHLGFELCYPKLYCLKAYPLGNPTKIVDLPIEYCSLREWQPVKENEFMKPVTAPVVHKRYHSILAAIQNCNFHDDELSKEIQLEVRCDKMMEIPYEILTKPQITLSRHRGFTDPVPIDNMAFLYLTDRREPNARQMQEKLLNNFYDAADRQRMALPENLDEYEIFVDRNLESTLRNRLSRLKNNQCQFILCLSNCRNQEIHRIFKQIASIEFGLVTQCANFSKVKNMHNVRTYCDNLLKSVNIKLSGENKRIAQLETPIKTMFIGADVQHAKNNYKGEIPSIAAVVASMNSECTVTNQRVSRQWPKEGKQSEETILLLKNMVEELLIAFKTSNDGTLPEHIVFFRDGVDDGQFERIQNGEVVDLKKAFQAVYPASSSPPLLTFIVVKKRHNTRLFRLLPSNEVINVESGVVVDECIVNANPNYPNFFLNSHEPRLGTNKIGNYVVIVNEIEYLFSDLEELTYSLCHTDQRIDNRMSESIPSVVHLADAAASRARQLFFNQPRDGQSKGVLCIVVVKCGYLSFEKIDSIMSTNEPIGKKPVFYIQDPPITSELEDFFCQYAYISASALTEHLIKVREHAWEKFKYPCLRFFSAVKNDGATLTDFGCCLDQDIRHLVCDGVALGQLCGYDLDPFFIELRYELFRDGEIMRQKKILSEGAIFDDELLRQVEPADYLYVGSFIHLFDATTQRDVCQRLTRLAKQVIFGRQVSDSSYSERPRQS</sequence>
<dbReference type="SUPFAM" id="SSF101690">
    <property type="entry name" value="PAZ domain"/>
    <property type="match status" value="1"/>
</dbReference>
<reference evidence="4" key="1">
    <citation type="submission" date="2021-02" db="EMBL/GenBank/DDBJ databases">
        <authorList>
            <person name="Nowell W R."/>
        </authorList>
    </citation>
    <scope>NUCLEOTIDE SEQUENCE</scope>
</reference>
<dbReference type="Gene3D" id="3.40.50.2300">
    <property type="match status" value="1"/>
</dbReference>
<accession>A0A820P8T9</accession>
<dbReference type="InterPro" id="IPR036397">
    <property type="entry name" value="RNaseH_sf"/>
</dbReference>
<dbReference type="PANTHER" id="PTHR22891">
    <property type="entry name" value="EUKARYOTIC TRANSLATION INITIATION FACTOR 2C"/>
    <property type="match status" value="1"/>
</dbReference>
<dbReference type="PROSITE" id="PS50822">
    <property type="entry name" value="PIWI"/>
    <property type="match status" value="1"/>
</dbReference>
<evidence type="ECO:0000313" key="4">
    <source>
        <dbReference type="EMBL" id="CAF4398229.1"/>
    </source>
</evidence>
<evidence type="ECO:0000259" key="3">
    <source>
        <dbReference type="PROSITE" id="PS50822"/>
    </source>
</evidence>
<evidence type="ECO:0000259" key="2">
    <source>
        <dbReference type="PROSITE" id="PS50821"/>
    </source>
</evidence>
<name>A0A820P8T9_9BILA</name>
<dbReference type="SUPFAM" id="SSF53098">
    <property type="entry name" value="Ribonuclease H-like"/>
    <property type="match status" value="1"/>
</dbReference>
<feature type="domain" description="PAZ" evidence="2">
    <location>
        <begin position="243"/>
        <end position="349"/>
    </location>
</feature>
<dbReference type="Pfam" id="PF02171">
    <property type="entry name" value="Piwi"/>
    <property type="match status" value="1"/>
</dbReference>
<dbReference type="PROSITE" id="PS50821">
    <property type="entry name" value="PAZ"/>
    <property type="match status" value="1"/>
</dbReference>
<dbReference type="InterPro" id="IPR012337">
    <property type="entry name" value="RNaseH-like_sf"/>
</dbReference>
<protein>
    <submittedName>
        <fullName evidence="4">Uncharacterized protein</fullName>
    </submittedName>
</protein>
<dbReference type="GO" id="GO:0003723">
    <property type="term" value="F:RNA binding"/>
    <property type="evidence" value="ECO:0007669"/>
    <property type="project" value="InterPro"/>
</dbReference>
<dbReference type="Gene3D" id="3.30.420.10">
    <property type="entry name" value="Ribonuclease H-like superfamily/Ribonuclease H"/>
    <property type="match status" value="1"/>
</dbReference>
<gene>
    <name evidence="4" type="ORF">HFQ381_LOCUS19886</name>
    <name evidence="5" type="ORF">TSG867_LOCUS21160</name>
</gene>
<feature type="compositionally biased region" description="Polar residues" evidence="1">
    <location>
        <begin position="30"/>
        <end position="44"/>
    </location>
</feature>
<dbReference type="SMART" id="SM00950">
    <property type="entry name" value="Piwi"/>
    <property type="match status" value="1"/>
</dbReference>
<dbReference type="InterPro" id="IPR003100">
    <property type="entry name" value="PAZ_dom"/>
</dbReference>
<evidence type="ECO:0000256" key="1">
    <source>
        <dbReference type="SAM" id="MobiDB-lite"/>
    </source>
</evidence>